<dbReference type="WBParaSite" id="PS1159_v2.g9407.t1">
    <property type="protein sequence ID" value="PS1159_v2.g9407.t1"/>
    <property type="gene ID" value="PS1159_v2.g9407"/>
</dbReference>
<evidence type="ECO:0000313" key="1">
    <source>
        <dbReference type="Proteomes" id="UP000887580"/>
    </source>
</evidence>
<reference evidence="2" key="1">
    <citation type="submission" date="2022-11" db="UniProtKB">
        <authorList>
            <consortium name="WormBaseParasite"/>
        </authorList>
    </citation>
    <scope>IDENTIFICATION</scope>
</reference>
<dbReference type="Proteomes" id="UP000887580">
    <property type="component" value="Unplaced"/>
</dbReference>
<accession>A0AC35GXB6</accession>
<protein>
    <submittedName>
        <fullName evidence="2">RNA polymerase II elongation factor ELL N-terminal domain-containing protein</fullName>
    </submittedName>
</protein>
<proteinExistence type="predicted"/>
<name>A0AC35GXB6_9BILA</name>
<organism evidence="1 2">
    <name type="scientific">Panagrolaimus sp. PS1159</name>
    <dbReference type="NCBI Taxonomy" id="55785"/>
    <lineage>
        <taxon>Eukaryota</taxon>
        <taxon>Metazoa</taxon>
        <taxon>Ecdysozoa</taxon>
        <taxon>Nematoda</taxon>
        <taxon>Chromadorea</taxon>
        <taxon>Rhabditida</taxon>
        <taxon>Tylenchina</taxon>
        <taxon>Panagrolaimomorpha</taxon>
        <taxon>Panagrolaimoidea</taxon>
        <taxon>Panagrolaimidae</taxon>
        <taxon>Panagrolaimus</taxon>
    </lineage>
</organism>
<sequence length="1058" mass="120156">MLSRRTPQNVLGISQQQTSARPQPSSLSTNILQLHNGTLPQGVNIKLTDDCLQNLLKSAQNGYDVLVHVNRKSITIEIKTNNATSLKFDCHFQRVSGNTIHALCKSNNTFNDVANISIRAQVKPTEQTFQSGRQKAANVQKNLELESNKYRTQLLSAPITKPGERISFKNKTTVNRVGTLPKSIPNPLRNGSSSIGSTSSTITSSSSASNLSLINSNKLGSNNNAQQRGPKDYATLKQQVIHYIASGRFKTQDEIVDHIMSTGLPPGIPPESAKRKIREIICEVAEVYVNPPKIALLPKYHREINIDWEYFSSEDRERVRQALSQTEITAGNNFAPMRHSRRGPFVAPKSKMRKDPATPAMTNSTTTSPDIASDASTCSTPSPVNQMQIDNDYQMISSTKPEKRKLSSNDLSKLSTTTTTTTTMTSMNSPLNNDVFQPPVKKRLIMNDSSNFPSSSKEVQPMTIESTATTIMTTKSISKSSSQSDFQKLRSSPYLKPVSSPQIQQQNGFKSNEKSEKLQNKEHHRSKEFTPIDKNQLYNGFTKSKKDEKFVVNGSNISKKIDQSNSKQTSKPQENVSTKFDEVKREKLKIAASESEKDVLCEKEKLLMEFAVESMKKEKEKEKKKKKEKIKKDNEKIVAEEKVDKRDKNVENNITKIDVNNGISTVEKKIKIEIKLEKQPKEKNEEKIEKEHRNHHPKEKSKDKKDIQKSDTTTTSMTTKTMASTIINSTLKEDTFKDPSKIVKDATKEKSSKKDKKLEENQLKEKHSSSNGKMASEKEGSLKRDESEMTKKEKKKDKEHKKEHKSSKFEGEIKAPKEKKVKTEILLNESSSSSNNIATEKPKEKEKHKEKEKSKEKEKTKEKSSKIKIETPEKSKMSTKDAASLASEKLLLKPAEKLSKPVIRETTKPPPKEFKPLNPEKLTPDDIRKIKIQDLLKLLSDPLKPSKSYEEKYPPIRTPTDAEVYAKHEMEYYELYEKAYNQLLTVQKDLSIYVERLNKSQTDQEKNKLEEKIRNYAARCLQDDNFRNQRRTVANMTKAIQVLRQRQDDYYGPEQNNP</sequence>
<evidence type="ECO:0000313" key="2">
    <source>
        <dbReference type="WBParaSite" id="PS1159_v2.g9407.t1"/>
    </source>
</evidence>